<dbReference type="GO" id="GO:0016787">
    <property type="term" value="F:hydrolase activity"/>
    <property type="evidence" value="ECO:0007669"/>
    <property type="project" value="UniProtKB-KW"/>
</dbReference>
<proteinExistence type="predicted"/>
<dbReference type="InterPro" id="IPR037138">
    <property type="entry name" value="His_deacetylse_dom_sf"/>
</dbReference>
<dbReference type="GO" id="GO:0040029">
    <property type="term" value="P:epigenetic regulation of gene expression"/>
    <property type="evidence" value="ECO:0007669"/>
    <property type="project" value="TreeGrafter"/>
</dbReference>
<dbReference type="GO" id="GO:0004407">
    <property type="term" value="F:histone deacetylase activity"/>
    <property type="evidence" value="ECO:0007669"/>
    <property type="project" value="InterPro"/>
</dbReference>
<dbReference type="Pfam" id="PF00850">
    <property type="entry name" value="Hist_deacetyl"/>
    <property type="match status" value="1"/>
</dbReference>
<evidence type="ECO:0000313" key="4">
    <source>
        <dbReference type="Proteomes" id="UP000694388"/>
    </source>
</evidence>
<sequence length="315" mass="34886">MATSVIDKKESGESVSDPAHLYTAHVPADCWPIVYSPIYNISFLGMEKLHPFDAGKWGRVVNYLKEAGMINDETIVVPREAEEQDLLLVHTKRYINSLKAGKLAVDRGWAINVGGGFHHCSADKGGGFCAYADISISIKFLFQHVEGISKAMIVDLDAHQGNGHERDFMDDDRVYILDVYNRSIYPGDNYAKRAIRCRQELEIGTSDDVYLGTVQRSLQRALYEFTPDIIIYNGGTDILDGDPLGALSVSPQGIIERDRLVFATARSRHIPLLMVTSGGYQKRTARIIADSVLNLRSCGLIGREGDTVECTSNVE</sequence>
<evidence type="ECO:0000256" key="1">
    <source>
        <dbReference type="ARBA" id="ARBA00022801"/>
    </source>
</evidence>
<dbReference type="SUPFAM" id="SSF52768">
    <property type="entry name" value="Arginase/deacetylase"/>
    <property type="match status" value="1"/>
</dbReference>
<dbReference type="InterPro" id="IPR023801">
    <property type="entry name" value="His_deacetylse_dom"/>
</dbReference>
<evidence type="ECO:0000259" key="2">
    <source>
        <dbReference type="Pfam" id="PF00850"/>
    </source>
</evidence>
<accession>A0A8C4QHB1</accession>
<keyword evidence="4" id="KW-1185">Reference proteome</keyword>
<dbReference type="InterPro" id="IPR044150">
    <property type="entry name" value="HDAC_classIV"/>
</dbReference>
<dbReference type="InterPro" id="IPR000286">
    <property type="entry name" value="HDACs"/>
</dbReference>
<evidence type="ECO:0000313" key="3">
    <source>
        <dbReference type="Ensembl" id="ENSEBUP00000015483.1"/>
    </source>
</evidence>
<dbReference type="InterPro" id="IPR023696">
    <property type="entry name" value="Ureohydrolase_dom_sf"/>
</dbReference>
<dbReference type="AlphaFoldDB" id="A0A8C4QHB1"/>
<dbReference type="Proteomes" id="UP000694388">
    <property type="component" value="Unplaced"/>
</dbReference>
<dbReference type="Ensembl" id="ENSEBUT00000016059.1">
    <property type="protein sequence ID" value="ENSEBUP00000015483.1"/>
    <property type="gene ID" value="ENSEBUG00000009741.1"/>
</dbReference>
<dbReference type="GO" id="GO:0000118">
    <property type="term" value="C:histone deacetylase complex"/>
    <property type="evidence" value="ECO:0007669"/>
    <property type="project" value="TreeGrafter"/>
</dbReference>
<reference evidence="3" key="1">
    <citation type="submission" date="2025-08" db="UniProtKB">
        <authorList>
            <consortium name="Ensembl"/>
        </authorList>
    </citation>
    <scope>IDENTIFICATION</scope>
</reference>
<dbReference type="PANTHER" id="PTHR10625">
    <property type="entry name" value="HISTONE DEACETYLASE HDAC1-RELATED"/>
    <property type="match status" value="1"/>
</dbReference>
<keyword evidence="1" id="KW-0378">Hydrolase</keyword>
<name>A0A8C4QHB1_EPTBU</name>
<dbReference type="PRINTS" id="PR01270">
    <property type="entry name" value="HDASUPER"/>
</dbReference>
<dbReference type="Gene3D" id="3.40.800.20">
    <property type="entry name" value="Histone deacetylase domain"/>
    <property type="match status" value="2"/>
</dbReference>
<reference evidence="3" key="2">
    <citation type="submission" date="2025-09" db="UniProtKB">
        <authorList>
            <consortium name="Ensembl"/>
        </authorList>
    </citation>
    <scope>IDENTIFICATION</scope>
</reference>
<dbReference type="CDD" id="cd09993">
    <property type="entry name" value="HDAC_classIV"/>
    <property type="match status" value="1"/>
</dbReference>
<dbReference type="GeneTree" id="ENSGT00940000156308"/>
<organism evidence="3 4">
    <name type="scientific">Eptatretus burgeri</name>
    <name type="common">Inshore hagfish</name>
    <dbReference type="NCBI Taxonomy" id="7764"/>
    <lineage>
        <taxon>Eukaryota</taxon>
        <taxon>Metazoa</taxon>
        <taxon>Chordata</taxon>
        <taxon>Craniata</taxon>
        <taxon>Vertebrata</taxon>
        <taxon>Cyclostomata</taxon>
        <taxon>Myxini</taxon>
        <taxon>Myxiniformes</taxon>
        <taxon>Myxinidae</taxon>
        <taxon>Eptatretinae</taxon>
        <taxon>Eptatretus</taxon>
    </lineage>
</organism>
<feature type="domain" description="Histone deacetylase" evidence="2">
    <location>
        <begin position="105"/>
        <end position="293"/>
    </location>
</feature>
<dbReference type="PANTHER" id="PTHR10625:SF23">
    <property type="entry name" value="HISTONE DEACETYLASE 11"/>
    <property type="match status" value="1"/>
</dbReference>
<protein>
    <submittedName>
        <fullName evidence="3">Histone deacetylase 11</fullName>
    </submittedName>
</protein>